<dbReference type="InterPro" id="IPR052509">
    <property type="entry name" value="Metal_resp_DNA-bind_regulator"/>
</dbReference>
<feature type="domain" description="Transcription regulator PadR N-terminal" evidence="1">
    <location>
        <begin position="16"/>
        <end position="88"/>
    </location>
</feature>
<dbReference type="STRING" id="1147123.SAMN05443428_11818"/>
<dbReference type="EMBL" id="FUYH01000018">
    <property type="protein sequence ID" value="SKA95377.1"/>
    <property type="molecule type" value="Genomic_DNA"/>
</dbReference>
<dbReference type="SUPFAM" id="SSF46785">
    <property type="entry name" value="Winged helix' DNA-binding domain"/>
    <property type="match status" value="1"/>
</dbReference>
<gene>
    <name evidence="2" type="ORF">SAMN05443428_11818</name>
</gene>
<dbReference type="Pfam" id="PF03551">
    <property type="entry name" value="PadR"/>
    <property type="match status" value="1"/>
</dbReference>
<name>A0A1T4Y0L6_9CLOT</name>
<dbReference type="InterPro" id="IPR005149">
    <property type="entry name" value="Tscrpt_reg_PadR_N"/>
</dbReference>
<protein>
    <submittedName>
        <fullName evidence="2">Transcriptional regulator, PadR family</fullName>
    </submittedName>
</protein>
<dbReference type="InterPro" id="IPR036388">
    <property type="entry name" value="WH-like_DNA-bd_sf"/>
</dbReference>
<dbReference type="Gene3D" id="1.10.10.10">
    <property type="entry name" value="Winged helix-like DNA-binding domain superfamily/Winged helix DNA-binding domain"/>
    <property type="match status" value="1"/>
</dbReference>
<evidence type="ECO:0000313" key="3">
    <source>
        <dbReference type="Proteomes" id="UP000190105"/>
    </source>
</evidence>
<dbReference type="PANTHER" id="PTHR33169:SF14">
    <property type="entry name" value="TRANSCRIPTIONAL REGULATOR RV3488"/>
    <property type="match status" value="1"/>
</dbReference>
<reference evidence="3" key="1">
    <citation type="submission" date="2017-02" db="EMBL/GenBank/DDBJ databases">
        <authorList>
            <person name="Varghese N."/>
            <person name="Submissions S."/>
        </authorList>
    </citation>
    <scope>NUCLEOTIDE SEQUENCE [LARGE SCALE GENOMIC DNA]</scope>
    <source>
        <strain evidence="3">USBA 833</strain>
    </source>
</reference>
<dbReference type="RefSeq" id="WP_207651466.1">
    <property type="nucleotide sequence ID" value="NZ_FUYH01000018.1"/>
</dbReference>
<organism evidence="2 3">
    <name type="scientific">Caloramator quimbayensis</name>
    <dbReference type="NCBI Taxonomy" id="1147123"/>
    <lineage>
        <taxon>Bacteria</taxon>
        <taxon>Bacillati</taxon>
        <taxon>Bacillota</taxon>
        <taxon>Clostridia</taxon>
        <taxon>Eubacteriales</taxon>
        <taxon>Clostridiaceae</taxon>
        <taxon>Caloramator</taxon>
    </lineage>
</organism>
<evidence type="ECO:0000259" key="1">
    <source>
        <dbReference type="Pfam" id="PF03551"/>
    </source>
</evidence>
<evidence type="ECO:0000313" key="2">
    <source>
        <dbReference type="EMBL" id="SKA95377.1"/>
    </source>
</evidence>
<proteinExistence type="predicted"/>
<accession>A0A1T4Y0L6</accession>
<dbReference type="Proteomes" id="UP000190105">
    <property type="component" value="Unassembled WGS sequence"/>
</dbReference>
<sequence>MASTTQILKGLLEGCILKIVSSNETYGYEICEKLSLYGFEEISEGSVYPILIRLEKKKLLYSVLKESPLGPMRKYYYLTEEGHKELEQFILSWEEIKNSVDNVLEG</sequence>
<dbReference type="PANTHER" id="PTHR33169">
    <property type="entry name" value="PADR-FAMILY TRANSCRIPTIONAL REGULATOR"/>
    <property type="match status" value="1"/>
</dbReference>
<dbReference type="InterPro" id="IPR036390">
    <property type="entry name" value="WH_DNA-bd_sf"/>
</dbReference>
<dbReference type="AlphaFoldDB" id="A0A1T4Y0L6"/>
<keyword evidence="3" id="KW-1185">Reference proteome</keyword>